<proteinExistence type="predicted"/>
<dbReference type="InterPro" id="IPR021109">
    <property type="entry name" value="Peptidase_aspartic_dom_sf"/>
</dbReference>
<gene>
    <name evidence="1" type="ORF">LWI29_010042</name>
</gene>
<evidence type="ECO:0000313" key="2">
    <source>
        <dbReference type="Proteomes" id="UP001168877"/>
    </source>
</evidence>
<dbReference type="AlphaFoldDB" id="A0AA39VDB1"/>
<reference evidence="1" key="1">
    <citation type="journal article" date="2022" name="Plant J.">
        <title>Strategies of tolerance reflected in two North American maple genomes.</title>
        <authorList>
            <person name="McEvoy S.L."/>
            <person name="Sezen U.U."/>
            <person name="Trouern-Trend A."/>
            <person name="McMahon S.M."/>
            <person name="Schaberg P.G."/>
            <person name="Yang J."/>
            <person name="Wegrzyn J.L."/>
            <person name="Swenson N.G."/>
        </authorList>
    </citation>
    <scope>NUCLEOTIDE SEQUENCE</scope>
    <source>
        <strain evidence="1">NS2018</strain>
    </source>
</reference>
<name>A0AA39VDB1_ACESA</name>
<accession>A0AA39VDB1</accession>
<keyword evidence="2" id="KW-1185">Reference proteome</keyword>
<dbReference type="Proteomes" id="UP001168877">
    <property type="component" value="Unassembled WGS sequence"/>
</dbReference>
<reference evidence="1" key="2">
    <citation type="submission" date="2023-06" db="EMBL/GenBank/DDBJ databases">
        <authorList>
            <person name="Swenson N.G."/>
            <person name="Wegrzyn J.L."/>
            <person name="Mcevoy S.L."/>
        </authorList>
    </citation>
    <scope>NUCLEOTIDE SEQUENCE</scope>
    <source>
        <strain evidence="1">NS2018</strain>
        <tissue evidence="1">Leaf</tissue>
    </source>
</reference>
<evidence type="ECO:0000313" key="1">
    <source>
        <dbReference type="EMBL" id="KAK0573568.1"/>
    </source>
</evidence>
<protein>
    <submittedName>
        <fullName evidence="1">Uncharacterized protein</fullName>
    </submittedName>
</protein>
<dbReference type="EMBL" id="JAUESC010000387">
    <property type="protein sequence ID" value="KAK0573568.1"/>
    <property type="molecule type" value="Genomic_DNA"/>
</dbReference>
<dbReference type="PANTHER" id="PTHR35046:SF18">
    <property type="entry name" value="RNA-DIRECTED DNA POLYMERASE"/>
    <property type="match status" value="1"/>
</dbReference>
<dbReference type="Gene3D" id="2.40.70.10">
    <property type="entry name" value="Acid Proteases"/>
    <property type="match status" value="1"/>
</dbReference>
<dbReference type="CDD" id="cd00303">
    <property type="entry name" value="retropepsin_like"/>
    <property type="match status" value="1"/>
</dbReference>
<organism evidence="1 2">
    <name type="scientific">Acer saccharum</name>
    <name type="common">Sugar maple</name>
    <dbReference type="NCBI Taxonomy" id="4024"/>
    <lineage>
        <taxon>Eukaryota</taxon>
        <taxon>Viridiplantae</taxon>
        <taxon>Streptophyta</taxon>
        <taxon>Embryophyta</taxon>
        <taxon>Tracheophyta</taxon>
        <taxon>Spermatophyta</taxon>
        <taxon>Magnoliopsida</taxon>
        <taxon>eudicotyledons</taxon>
        <taxon>Gunneridae</taxon>
        <taxon>Pentapetalae</taxon>
        <taxon>rosids</taxon>
        <taxon>malvids</taxon>
        <taxon>Sapindales</taxon>
        <taxon>Sapindaceae</taxon>
        <taxon>Hippocastanoideae</taxon>
        <taxon>Acereae</taxon>
        <taxon>Acer</taxon>
    </lineage>
</organism>
<dbReference type="PANTHER" id="PTHR35046">
    <property type="entry name" value="ZINC KNUCKLE (CCHC-TYPE) FAMILY PROTEIN"/>
    <property type="match status" value="1"/>
</dbReference>
<sequence length="234" mass="26479">MALTSVDAAADISFDYLEKRDHCKVGRLVMQGPRNGGQDGELDSSLVVRHTCLTPRAEDNDWLRNNVFQSTCTILGKVCRYIVDRGSCKNIVSDEAVLKLGLKTEKHLKSYRLVWLQKGGKITVTKRSLVTFSMGTIYKDQAWCDMVCMDACHLLLGRLWQYDRKVQHDGFKNTHTLKFNNTNIVLLPNKSPDKPKLLGGNNLLSFAKFEVEMEEAELVFVLLNKEVTAEIDIP</sequence>
<comment type="caution">
    <text evidence="1">The sequence shown here is derived from an EMBL/GenBank/DDBJ whole genome shotgun (WGS) entry which is preliminary data.</text>
</comment>